<feature type="transmembrane region" description="Helical" evidence="1">
    <location>
        <begin position="401"/>
        <end position="427"/>
    </location>
</feature>
<protein>
    <submittedName>
        <fullName evidence="2">ABC-2 type transport system permease protein</fullName>
    </submittedName>
</protein>
<evidence type="ECO:0000313" key="2">
    <source>
        <dbReference type="EMBL" id="SMC22728.1"/>
    </source>
</evidence>
<name>A0A1W1XGS7_9CLOT</name>
<proteinExistence type="predicted"/>
<feature type="transmembrane region" description="Helical" evidence="1">
    <location>
        <begin position="34"/>
        <end position="56"/>
    </location>
</feature>
<feature type="transmembrane region" description="Helical" evidence="1">
    <location>
        <begin position="189"/>
        <end position="209"/>
    </location>
</feature>
<feature type="transmembrane region" description="Helical" evidence="1">
    <location>
        <begin position="313"/>
        <end position="337"/>
    </location>
</feature>
<keyword evidence="1" id="KW-1133">Transmembrane helix</keyword>
<dbReference type="Pfam" id="PF16949">
    <property type="entry name" value="ABC_tran_2"/>
    <property type="match status" value="1"/>
</dbReference>
<dbReference type="Proteomes" id="UP000192468">
    <property type="component" value="Unassembled WGS sequence"/>
</dbReference>
<feature type="transmembrane region" description="Helical" evidence="1">
    <location>
        <begin position="149"/>
        <end position="177"/>
    </location>
</feature>
<feature type="transmembrane region" description="Helical" evidence="1">
    <location>
        <begin position="119"/>
        <end position="143"/>
    </location>
</feature>
<keyword evidence="3" id="KW-1185">Reference proteome</keyword>
<keyword evidence="1" id="KW-0812">Transmembrane</keyword>
<sequence length="534" mass="60253">MNNVFLLIKINIMNFFGINEFINTKSKAEKAKKILIGIVIVWAFTAVLIGSFAYFFMMANSLIMINKLNMLIVFGFLFANGCTLIFTILKASGYLFSFKDYDMLMSLPIKTSSILISKIFFLYITNFIGVIVFGMPPLIVYGITANSNALYYIIVIVLLLFVQVIPMIIGCVLSLIIAKISSKNKRGNLILSIGTFVVIIALFIVTNNIKLISTTQVQNVEAVFQNITNIYFITKIFLNATQNINLISFFMFIIINTLIFMLFTILFSRSFKNINADMNENYKVSKYDMSRLKQSSILMALYKKEISFYFSSFPYFINTGFGAVMMTFVAFGTAIFGKDTILKILKIPELKGIIIPMFAAIMIFSIMLTFVTAPSISLEGKNIWIIKTLPIKYIDIIKSKILLSLTISVPVFIIDITVLKFALGITFIEYFEIVLVGILSAILSSITGIIANLLFPKLEWQSETAVVKQSASVLISSLLGFVYMFIIGGIFYLMKPNNFTVFLLVVIITLFILNILLWRITKTKGEKIFLEIMG</sequence>
<evidence type="ECO:0000256" key="1">
    <source>
        <dbReference type="SAM" id="Phobius"/>
    </source>
</evidence>
<dbReference type="InterPro" id="IPR031599">
    <property type="entry name" value="ABC_tran_2"/>
</dbReference>
<gene>
    <name evidence="2" type="ORF">SAMN02745134_01705</name>
</gene>
<dbReference type="STRING" id="1121291.SAMN02745134_01705"/>
<evidence type="ECO:0000313" key="3">
    <source>
        <dbReference type="Proteomes" id="UP000192468"/>
    </source>
</evidence>
<feature type="transmembrane region" description="Helical" evidence="1">
    <location>
        <begin position="433"/>
        <end position="455"/>
    </location>
</feature>
<accession>A0A1W1XGS7</accession>
<dbReference type="OrthoDB" id="138672at2"/>
<keyword evidence="1" id="KW-0472">Membrane</keyword>
<feature type="transmembrane region" description="Helical" evidence="1">
    <location>
        <begin position="499"/>
        <end position="518"/>
    </location>
</feature>
<dbReference type="AlphaFoldDB" id="A0A1W1XGS7"/>
<feature type="transmembrane region" description="Helical" evidence="1">
    <location>
        <begin position="357"/>
        <end position="380"/>
    </location>
</feature>
<feature type="transmembrane region" description="Helical" evidence="1">
    <location>
        <begin position="471"/>
        <end position="493"/>
    </location>
</feature>
<organism evidence="2 3">
    <name type="scientific">Clostridium acidisoli DSM 12555</name>
    <dbReference type="NCBI Taxonomy" id="1121291"/>
    <lineage>
        <taxon>Bacteria</taxon>
        <taxon>Bacillati</taxon>
        <taxon>Bacillota</taxon>
        <taxon>Clostridia</taxon>
        <taxon>Eubacteriales</taxon>
        <taxon>Clostridiaceae</taxon>
        <taxon>Clostridium</taxon>
    </lineage>
</organism>
<feature type="transmembrane region" description="Helical" evidence="1">
    <location>
        <begin position="246"/>
        <end position="268"/>
    </location>
</feature>
<reference evidence="2 3" key="1">
    <citation type="submission" date="2017-04" db="EMBL/GenBank/DDBJ databases">
        <authorList>
            <person name="Afonso C.L."/>
            <person name="Miller P.J."/>
            <person name="Scott M.A."/>
            <person name="Spackman E."/>
            <person name="Goraichik I."/>
            <person name="Dimitrov K.M."/>
            <person name="Suarez D.L."/>
            <person name="Swayne D.E."/>
        </authorList>
    </citation>
    <scope>NUCLEOTIDE SEQUENCE [LARGE SCALE GENOMIC DNA]</scope>
    <source>
        <strain evidence="2 3">DSM 12555</strain>
    </source>
</reference>
<dbReference type="RefSeq" id="WP_084115186.1">
    <property type="nucleotide sequence ID" value="NZ_FWXH01000004.1"/>
</dbReference>
<feature type="transmembrane region" description="Helical" evidence="1">
    <location>
        <begin position="68"/>
        <end position="98"/>
    </location>
</feature>
<dbReference type="EMBL" id="FWXH01000004">
    <property type="protein sequence ID" value="SMC22728.1"/>
    <property type="molecule type" value="Genomic_DNA"/>
</dbReference>